<feature type="non-terminal residue" evidence="2">
    <location>
        <position position="1"/>
    </location>
</feature>
<comment type="caution">
    <text evidence="2">The sequence shown here is derived from an EMBL/GenBank/DDBJ whole genome shotgun (WGS) entry which is preliminary data.</text>
</comment>
<dbReference type="InterPro" id="IPR027417">
    <property type="entry name" value="P-loop_NTPase"/>
</dbReference>
<evidence type="ECO:0000313" key="2">
    <source>
        <dbReference type="EMBL" id="KXB07690.1"/>
    </source>
</evidence>
<dbReference type="PROSITE" id="PS51194">
    <property type="entry name" value="HELICASE_CTER"/>
    <property type="match status" value="1"/>
</dbReference>
<dbReference type="EMBL" id="LHYE01000002">
    <property type="protein sequence ID" value="KXB07690.1"/>
    <property type="molecule type" value="Genomic_DNA"/>
</dbReference>
<organism evidence="2 3">
    <name type="scientific">candidate division MSBL1 archaeon SCGC-AAA382A20</name>
    <dbReference type="NCBI Taxonomy" id="1698280"/>
    <lineage>
        <taxon>Archaea</taxon>
        <taxon>Methanobacteriati</taxon>
        <taxon>Methanobacteriota</taxon>
        <taxon>candidate division MSBL1</taxon>
    </lineage>
</organism>
<proteinExistence type="predicted"/>
<keyword evidence="3" id="KW-1185">Reference proteome</keyword>
<gene>
    <name evidence="2" type="ORF">AKJ51_00245</name>
</gene>
<dbReference type="AlphaFoldDB" id="A0A133VMP3"/>
<dbReference type="Pfam" id="PF00271">
    <property type="entry name" value="Helicase_C"/>
    <property type="match status" value="1"/>
</dbReference>
<feature type="domain" description="Helicase C-terminal" evidence="1">
    <location>
        <begin position="1"/>
        <end position="124"/>
    </location>
</feature>
<evidence type="ECO:0000259" key="1">
    <source>
        <dbReference type="PROSITE" id="PS51194"/>
    </source>
</evidence>
<accession>A0A133VMP3</accession>
<dbReference type="SUPFAM" id="SSF52540">
    <property type="entry name" value="P-loop containing nucleoside triphosphate hydrolases"/>
    <property type="match status" value="1"/>
</dbReference>
<dbReference type="Gene3D" id="3.40.50.300">
    <property type="entry name" value="P-loop containing nucleotide triphosphate hydrolases"/>
    <property type="match status" value="1"/>
</dbReference>
<dbReference type="InterPro" id="IPR001650">
    <property type="entry name" value="Helicase_C-like"/>
</dbReference>
<dbReference type="Proteomes" id="UP000070263">
    <property type="component" value="Unassembled WGS sequence"/>
</dbReference>
<reference evidence="2 3" key="1">
    <citation type="journal article" date="2016" name="Sci. Rep.">
        <title>Metabolic traits of an uncultured archaeal lineage -MSBL1- from brine pools of the Red Sea.</title>
        <authorList>
            <person name="Mwirichia R."/>
            <person name="Alam I."/>
            <person name="Rashid M."/>
            <person name="Vinu M."/>
            <person name="Ba-Alawi W."/>
            <person name="Anthony Kamau A."/>
            <person name="Kamanda Ngugi D."/>
            <person name="Goker M."/>
            <person name="Klenk H.P."/>
            <person name="Bajic V."/>
            <person name="Stingl U."/>
        </authorList>
    </citation>
    <scope>NUCLEOTIDE SEQUENCE [LARGE SCALE GENOMIC DNA]</scope>
    <source>
        <strain evidence="2">SCGC-AAA382A20</strain>
    </source>
</reference>
<sequence length="140" mass="16187">TRSKEEYNGLSERDQLLRELEEGEKDVLIAMRCLDEGIDVPSARRAIILSSSRNPREYVQRRGRVLRRAEGKEKAVIHDFLVVPGISSSVERELRDIERRIIEKEVNRAKEFIDAADNTLDNVQKVEEIEKKLGIILDVF</sequence>
<name>A0A133VMP3_9EURY</name>
<dbReference type="SMART" id="SM00490">
    <property type="entry name" value="HELICc"/>
    <property type="match status" value="1"/>
</dbReference>
<evidence type="ECO:0000313" key="3">
    <source>
        <dbReference type="Proteomes" id="UP000070263"/>
    </source>
</evidence>
<protein>
    <recommendedName>
        <fullName evidence="1">Helicase C-terminal domain-containing protein</fullName>
    </recommendedName>
</protein>